<evidence type="ECO:0000313" key="2">
    <source>
        <dbReference type="Proteomes" id="UP000775213"/>
    </source>
</evidence>
<comment type="caution">
    <text evidence="1">The sequence shown here is derived from an EMBL/GenBank/DDBJ whole genome shotgun (WGS) entry which is preliminary data.</text>
</comment>
<dbReference type="PANTHER" id="PTHR34287">
    <property type="entry name" value="OS06G0551500 PROTEIN-RELATED"/>
    <property type="match status" value="1"/>
</dbReference>
<name>A0AAV7HNJ8_DENCH</name>
<protein>
    <submittedName>
        <fullName evidence="1">Uncharacterized protein</fullName>
    </submittedName>
</protein>
<dbReference type="AlphaFoldDB" id="A0AAV7HNJ8"/>
<sequence length="160" mass="18160">MFSSFLPPSESIGIACSLPSIDMKEMIVERVITVEYLDPSMSRELLCKFPDDSAFGFDYSQSEIWSPLLPRGRTLSCSAYQESIYGASRVFPTGGLRTVKDKMIKKKKRKVMQGNFKKRLEFSPNPTPKKGWKKLFRAAAKRFKSQHVSAFQRILPTPGV</sequence>
<keyword evidence="2" id="KW-1185">Reference proteome</keyword>
<reference evidence="1 2" key="1">
    <citation type="journal article" date="2021" name="Hortic Res">
        <title>Chromosome-scale assembly of the Dendrobium chrysotoxum genome enhances the understanding of orchid evolution.</title>
        <authorList>
            <person name="Zhang Y."/>
            <person name="Zhang G.Q."/>
            <person name="Zhang D."/>
            <person name="Liu X.D."/>
            <person name="Xu X.Y."/>
            <person name="Sun W.H."/>
            <person name="Yu X."/>
            <person name="Zhu X."/>
            <person name="Wang Z.W."/>
            <person name="Zhao X."/>
            <person name="Zhong W.Y."/>
            <person name="Chen H."/>
            <person name="Yin W.L."/>
            <person name="Huang T."/>
            <person name="Niu S.C."/>
            <person name="Liu Z.J."/>
        </authorList>
    </citation>
    <scope>NUCLEOTIDE SEQUENCE [LARGE SCALE GENOMIC DNA]</scope>
    <source>
        <strain evidence="1">Lindl</strain>
    </source>
</reference>
<dbReference type="EMBL" id="JAGFBR010000003">
    <property type="protein sequence ID" value="KAH0469247.1"/>
    <property type="molecule type" value="Genomic_DNA"/>
</dbReference>
<evidence type="ECO:0000313" key="1">
    <source>
        <dbReference type="EMBL" id="KAH0469247.1"/>
    </source>
</evidence>
<dbReference type="PANTHER" id="PTHR34287:SF4">
    <property type="entry name" value="OS04G0504200 PROTEIN"/>
    <property type="match status" value="1"/>
</dbReference>
<gene>
    <name evidence="1" type="ORF">IEQ34_002479</name>
</gene>
<dbReference type="Proteomes" id="UP000775213">
    <property type="component" value="Unassembled WGS sequence"/>
</dbReference>
<accession>A0AAV7HNJ8</accession>
<proteinExistence type="predicted"/>
<organism evidence="1 2">
    <name type="scientific">Dendrobium chrysotoxum</name>
    <name type="common">Orchid</name>
    <dbReference type="NCBI Taxonomy" id="161865"/>
    <lineage>
        <taxon>Eukaryota</taxon>
        <taxon>Viridiplantae</taxon>
        <taxon>Streptophyta</taxon>
        <taxon>Embryophyta</taxon>
        <taxon>Tracheophyta</taxon>
        <taxon>Spermatophyta</taxon>
        <taxon>Magnoliopsida</taxon>
        <taxon>Liliopsida</taxon>
        <taxon>Asparagales</taxon>
        <taxon>Orchidaceae</taxon>
        <taxon>Epidendroideae</taxon>
        <taxon>Malaxideae</taxon>
        <taxon>Dendrobiinae</taxon>
        <taxon>Dendrobium</taxon>
    </lineage>
</organism>